<evidence type="ECO:0000313" key="2">
    <source>
        <dbReference type="EMBL" id="MDN3567546.1"/>
    </source>
</evidence>
<sequence length="61" mass="6753">MTFVRTRLALDRMPIGSTLLLRLRGDEPRRNIPQTAAEQGHAVLGQQELGDGTTLLLLRKG</sequence>
<keyword evidence="3" id="KW-1185">Reference proteome</keyword>
<dbReference type="RefSeq" id="WP_290319717.1">
    <property type="nucleotide sequence ID" value="NZ_JAUFPN010000195.1"/>
</dbReference>
<dbReference type="InterPro" id="IPR001455">
    <property type="entry name" value="TusA-like"/>
</dbReference>
<reference evidence="3" key="1">
    <citation type="journal article" date="2019" name="Int. J. Syst. Evol. Microbiol.">
        <title>The Global Catalogue of Microorganisms (GCM) 10K type strain sequencing project: providing services to taxonomists for standard genome sequencing and annotation.</title>
        <authorList>
            <consortium name="The Broad Institute Genomics Platform"/>
            <consortium name="The Broad Institute Genome Sequencing Center for Infectious Disease"/>
            <person name="Wu L."/>
            <person name="Ma J."/>
        </authorList>
    </citation>
    <scope>NUCLEOTIDE SEQUENCE [LARGE SCALE GENOMIC DNA]</scope>
    <source>
        <strain evidence="3">CECT 7131</strain>
    </source>
</reference>
<proteinExistence type="predicted"/>
<accession>A0ABT8ACR6</accession>
<protein>
    <submittedName>
        <fullName evidence="2">Sulfurtransferase TusA family protein</fullName>
    </submittedName>
</protein>
<gene>
    <name evidence="2" type="ORF">QWZ14_24470</name>
</gene>
<dbReference type="InterPro" id="IPR036868">
    <property type="entry name" value="TusA-like_sf"/>
</dbReference>
<organism evidence="2 3">
    <name type="scientific">Paeniroseomonas aquatica</name>
    <dbReference type="NCBI Taxonomy" id="373043"/>
    <lineage>
        <taxon>Bacteria</taxon>
        <taxon>Pseudomonadati</taxon>
        <taxon>Pseudomonadota</taxon>
        <taxon>Alphaproteobacteria</taxon>
        <taxon>Acetobacterales</taxon>
        <taxon>Acetobacteraceae</taxon>
        <taxon>Paeniroseomonas</taxon>
    </lineage>
</organism>
<dbReference type="EMBL" id="JAUFPN010000195">
    <property type="protein sequence ID" value="MDN3567546.1"/>
    <property type="molecule type" value="Genomic_DNA"/>
</dbReference>
<dbReference type="Pfam" id="PF01206">
    <property type="entry name" value="TusA"/>
    <property type="match status" value="1"/>
</dbReference>
<dbReference type="CDD" id="cd00291">
    <property type="entry name" value="SirA_YedF_YeeD"/>
    <property type="match status" value="1"/>
</dbReference>
<dbReference type="Gene3D" id="3.30.110.40">
    <property type="entry name" value="TusA-like domain"/>
    <property type="match status" value="1"/>
</dbReference>
<dbReference type="Proteomes" id="UP001529369">
    <property type="component" value="Unassembled WGS sequence"/>
</dbReference>
<evidence type="ECO:0000313" key="3">
    <source>
        <dbReference type="Proteomes" id="UP001529369"/>
    </source>
</evidence>
<name>A0ABT8ACR6_9PROT</name>
<feature type="domain" description="UPF0033" evidence="1">
    <location>
        <begin position="1"/>
        <end position="60"/>
    </location>
</feature>
<evidence type="ECO:0000259" key="1">
    <source>
        <dbReference type="Pfam" id="PF01206"/>
    </source>
</evidence>
<comment type="caution">
    <text evidence="2">The sequence shown here is derived from an EMBL/GenBank/DDBJ whole genome shotgun (WGS) entry which is preliminary data.</text>
</comment>
<dbReference type="SUPFAM" id="SSF64307">
    <property type="entry name" value="SirA-like"/>
    <property type="match status" value="1"/>
</dbReference>